<name>A0A8X6V617_TRICX</name>
<evidence type="ECO:0000313" key="2">
    <source>
        <dbReference type="Proteomes" id="UP000887159"/>
    </source>
</evidence>
<evidence type="ECO:0000313" key="1">
    <source>
        <dbReference type="EMBL" id="GFX96272.1"/>
    </source>
</evidence>
<proteinExistence type="predicted"/>
<dbReference type="Proteomes" id="UP000887159">
    <property type="component" value="Unassembled WGS sequence"/>
</dbReference>
<sequence length="175" mass="19889">MTLSVKQFLTGKNITVFEHTRYSPDLAPCDFFHFRHLNLAYREPLLPHLKKFRQNWKISWTSKSLVPELLPVTAAPNVELCEYSRELFCSRPAASLLVRLVEEEARWEESDHPQGVLTIIWGGTEPNHTVTCMVLKATANDRHHLALSHDEFLGPQSVAFADQVALVTTTTMFGS</sequence>
<organism evidence="1 2">
    <name type="scientific">Trichonephila clavipes</name>
    <name type="common">Golden silk orbweaver</name>
    <name type="synonym">Nephila clavipes</name>
    <dbReference type="NCBI Taxonomy" id="2585209"/>
    <lineage>
        <taxon>Eukaryota</taxon>
        <taxon>Metazoa</taxon>
        <taxon>Ecdysozoa</taxon>
        <taxon>Arthropoda</taxon>
        <taxon>Chelicerata</taxon>
        <taxon>Arachnida</taxon>
        <taxon>Araneae</taxon>
        <taxon>Araneomorphae</taxon>
        <taxon>Entelegynae</taxon>
        <taxon>Araneoidea</taxon>
        <taxon>Nephilidae</taxon>
        <taxon>Trichonephila</taxon>
    </lineage>
</organism>
<dbReference type="InterPro" id="IPR036397">
    <property type="entry name" value="RNaseH_sf"/>
</dbReference>
<dbReference type="Gene3D" id="3.30.420.10">
    <property type="entry name" value="Ribonuclease H-like superfamily/Ribonuclease H"/>
    <property type="match status" value="1"/>
</dbReference>
<comment type="caution">
    <text evidence="1">The sequence shown here is derived from an EMBL/GenBank/DDBJ whole genome shotgun (WGS) entry which is preliminary data.</text>
</comment>
<accession>A0A8X6V617</accession>
<dbReference type="AlphaFoldDB" id="A0A8X6V617"/>
<reference evidence="1" key="1">
    <citation type="submission" date="2020-08" db="EMBL/GenBank/DDBJ databases">
        <title>Multicomponent nature underlies the extraordinary mechanical properties of spider dragline silk.</title>
        <authorList>
            <person name="Kono N."/>
            <person name="Nakamura H."/>
            <person name="Mori M."/>
            <person name="Yoshida Y."/>
            <person name="Ohtoshi R."/>
            <person name="Malay A.D."/>
            <person name="Moran D.A.P."/>
            <person name="Tomita M."/>
            <person name="Numata K."/>
            <person name="Arakawa K."/>
        </authorList>
    </citation>
    <scope>NUCLEOTIDE SEQUENCE</scope>
</reference>
<dbReference type="EMBL" id="BMAU01021190">
    <property type="protein sequence ID" value="GFX96272.1"/>
    <property type="molecule type" value="Genomic_DNA"/>
</dbReference>
<protein>
    <submittedName>
        <fullName evidence="1">Uncharacterized protein</fullName>
    </submittedName>
</protein>
<keyword evidence="2" id="KW-1185">Reference proteome</keyword>
<gene>
    <name evidence="1" type="primary">NCL1_36380</name>
    <name evidence="1" type="ORF">TNCV_2291601</name>
</gene>
<dbReference type="GO" id="GO:0003676">
    <property type="term" value="F:nucleic acid binding"/>
    <property type="evidence" value="ECO:0007669"/>
    <property type="project" value="InterPro"/>
</dbReference>